<reference evidence="2" key="1">
    <citation type="submission" date="2021-01" db="EMBL/GenBank/DDBJ databases">
        <authorList>
            <person name="Corre E."/>
            <person name="Pelletier E."/>
            <person name="Niang G."/>
            <person name="Scheremetjew M."/>
            <person name="Finn R."/>
            <person name="Kale V."/>
            <person name="Holt S."/>
            <person name="Cochrane G."/>
            <person name="Meng A."/>
            <person name="Brown T."/>
            <person name="Cohen L."/>
        </authorList>
    </citation>
    <scope>NUCLEOTIDE SEQUENCE</scope>
    <source>
        <strain evidence="2">MM31A-1</strain>
    </source>
</reference>
<feature type="chain" id="PRO_5030607453" description="DUF4105 domain-containing protein" evidence="1">
    <location>
        <begin position="39"/>
        <end position="278"/>
    </location>
</feature>
<organism evidence="2">
    <name type="scientific">Chaetoceros debilis</name>
    <dbReference type="NCBI Taxonomy" id="122233"/>
    <lineage>
        <taxon>Eukaryota</taxon>
        <taxon>Sar</taxon>
        <taxon>Stramenopiles</taxon>
        <taxon>Ochrophyta</taxon>
        <taxon>Bacillariophyta</taxon>
        <taxon>Coscinodiscophyceae</taxon>
        <taxon>Chaetocerotophycidae</taxon>
        <taxon>Chaetocerotales</taxon>
        <taxon>Chaetocerotaceae</taxon>
        <taxon>Chaetoceros</taxon>
    </lineage>
</organism>
<evidence type="ECO:0008006" key="3">
    <source>
        <dbReference type="Google" id="ProtNLM"/>
    </source>
</evidence>
<keyword evidence="1" id="KW-0732">Signal</keyword>
<dbReference type="AlphaFoldDB" id="A0A7S3QCP5"/>
<protein>
    <recommendedName>
        <fullName evidence="3">DUF4105 domain-containing protein</fullName>
    </recommendedName>
</protein>
<dbReference type="EMBL" id="HBIO01023577">
    <property type="protein sequence ID" value="CAE0473258.1"/>
    <property type="molecule type" value="Transcribed_RNA"/>
</dbReference>
<proteinExistence type="predicted"/>
<evidence type="ECO:0000313" key="2">
    <source>
        <dbReference type="EMBL" id="CAE0473258.1"/>
    </source>
</evidence>
<name>A0A7S3QCP5_9STRA</name>
<feature type="signal peptide" evidence="1">
    <location>
        <begin position="1"/>
        <end position="38"/>
    </location>
</feature>
<evidence type="ECO:0000256" key="1">
    <source>
        <dbReference type="SAM" id="SignalP"/>
    </source>
</evidence>
<sequence>MKINATRIHIIQSKNTMKMFNTVLILLIALTNSVSTEAQYYDPCDISCEVFPEAPKPPLSDPGRHGEPIRRRALASDEQVLLGPEFDDCWEEMYDNALYADSFHISYLAIPKNKDSNCPIIALDNGFSEEGVNFEQGGVLAPMFSILHEVPEEVLFLGYTVTLMYLLDAMDQLNPASYVIPEKEYNIVLNNCATYVLDLMKEVGLDYKDPYTAANIENYVGKSIASNDITVGKIRKAYLEENKGIYHKVSFYVWNFAVGDEGMTRALVRSYMNKMVEE</sequence>
<gene>
    <name evidence="2" type="ORF">CDEB00056_LOCUS18111</name>
</gene>
<accession>A0A7S3QCP5</accession>